<dbReference type="InterPro" id="IPR002121">
    <property type="entry name" value="HRDC_dom"/>
</dbReference>
<evidence type="ECO:0000256" key="5">
    <source>
        <dbReference type="ARBA" id="ARBA00022839"/>
    </source>
</evidence>
<keyword evidence="5 6" id="KW-0269">Exonuclease</keyword>
<keyword evidence="2 6" id="KW-0819">tRNA processing</keyword>
<sequence>MIISTEPVWIAQDAELADLCTRLRQQAAIAVDTEFMRTDTFYPIAGLIQLGDGKTSYLIDPLAIQDFSSLRELMLDEQVVKVLHSCSEDIEVFERLLGVVPSPIFDTQIAAAFAGFGFSLGYAGLVKAVLAIEIPKDETRSDWLQRPLSTSQLKYAALDVAHMLIVYGKLLQTLKASERLQWVKSDCADLVVNARKPDDYAEAFHKVGFAWKLRPLELAILRDLCIWREVESRARDIPRNRLIKEPSLFEIARKQPQDAAHLQRIEDIPSRTLRNDTETLLRIIQDSAATNPATWPARLDAPLALSEAPLMKSLKKYVRDVAEGLSLPPELLIRKREYEAIARSGLKGGTYSLPERLLGWRYEIIGKGLLEVAQNTTVGINSLDAEESVSPTIIE</sequence>
<name>A0ABQ3AVV5_9GAMM</name>
<accession>A0ABQ3AVV5</accession>
<evidence type="ECO:0000256" key="2">
    <source>
        <dbReference type="ARBA" id="ARBA00022694"/>
    </source>
</evidence>
<gene>
    <name evidence="6 8" type="primary">rnd</name>
    <name evidence="8" type="ORF">GCM10011613_06750</name>
</gene>
<evidence type="ECO:0000313" key="9">
    <source>
        <dbReference type="Proteomes" id="UP000619761"/>
    </source>
</evidence>
<dbReference type="Gene3D" id="3.30.420.10">
    <property type="entry name" value="Ribonuclease H-like superfamily/Ribonuclease H"/>
    <property type="match status" value="1"/>
</dbReference>
<dbReference type="SUPFAM" id="SSF53098">
    <property type="entry name" value="Ribonuclease H-like"/>
    <property type="match status" value="1"/>
</dbReference>
<comment type="subcellular location">
    <subcellularLocation>
        <location evidence="6">Cytoplasm</location>
    </subcellularLocation>
</comment>
<dbReference type="PROSITE" id="PS50967">
    <property type="entry name" value="HRDC"/>
    <property type="match status" value="1"/>
</dbReference>
<dbReference type="PANTHER" id="PTHR47649:SF1">
    <property type="entry name" value="RIBONUCLEASE D"/>
    <property type="match status" value="1"/>
</dbReference>
<dbReference type="EC" id="3.1.13.5" evidence="6"/>
<dbReference type="InterPro" id="IPR012337">
    <property type="entry name" value="RNaseH-like_sf"/>
</dbReference>
<dbReference type="Pfam" id="PF01612">
    <property type="entry name" value="DNA_pol_A_exo1"/>
    <property type="match status" value="1"/>
</dbReference>
<keyword evidence="9" id="KW-1185">Reference proteome</keyword>
<evidence type="ECO:0000313" key="8">
    <source>
        <dbReference type="EMBL" id="GGY65537.1"/>
    </source>
</evidence>
<evidence type="ECO:0000256" key="6">
    <source>
        <dbReference type="HAMAP-Rule" id="MF_01899"/>
    </source>
</evidence>
<dbReference type="PANTHER" id="PTHR47649">
    <property type="entry name" value="RIBONUCLEASE D"/>
    <property type="match status" value="1"/>
</dbReference>
<comment type="similarity">
    <text evidence="6">Belongs to the RNase D family.</text>
</comment>
<dbReference type="CDD" id="cd06142">
    <property type="entry name" value="RNaseD_exo"/>
    <property type="match status" value="1"/>
</dbReference>
<evidence type="ECO:0000259" key="7">
    <source>
        <dbReference type="PROSITE" id="PS50967"/>
    </source>
</evidence>
<comment type="function">
    <text evidence="6">Exonuclease involved in the 3' processing of various precursor tRNAs. Initiates hydrolysis at the 3'-terminus of an RNA molecule and releases 5'-mononucleotides.</text>
</comment>
<comment type="catalytic activity">
    <reaction evidence="6">
        <text>Exonucleolytic cleavage that removes extra residues from the 3'-terminus of tRNA to produce 5'-mononucleotides.</text>
        <dbReference type="EC" id="3.1.13.5"/>
    </reaction>
</comment>
<reference evidence="9" key="1">
    <citation type="journal article" date="2019" name="Int. J. Syst. Evol. Microbiol.">
        <title>The Global Catalogue of Microorganisms (GCM) 10K type strain sequencing project: providing services to taxonomists for standard genome sequencing and annotation.</title>
        <authorList>
            <consortium name="The Broad Institute Genomics Platform"/>
            <consortium name="The Broad Institute Genome Sequencing Center for Infectious Disease"/>
            <person name="Wu L."/>
            <person name="Ma J."/>
        </authorList>
    </citation>
    <scope>NUCLEOTIDE SEQUENCE [LARGE SCALE GENOMIC DNA]</scope>
    <source>
        <strain evidence="9">KCTC 32239</strain>
    </source>
</reference>
<dbReference type="NCBIfam" id="TIGR01388">
    <property type="entry name" value="rnd"/>
    <property type="match status" value="1"/>
</dbReference>
<evidence type="ECO:0000256" key="3">
    <source>
        <dbReference type="ARBA" id="ARBA00022722"/>
    </source>
</evidence>
<dbReference type="RefSeq" id="WP_189416056.1">
    <property type="nucleotide sequence ID" value="NZ_BMYZ01000001.1"/>
</dbReference>
<organism evidence="8 9">
    <name type="scientific">Cellvibrio zantedeschiae</name>
    <dbReference type="NCBI Taxonomy" id="1237077"/>
    <lineage>
        <taxon>Bacteria</taxon>
        <taxon>Pseudomonadati</taxon>
        <taxon>Pseudomonadota</taxon>
        <taxon>Gammaproteobacteria</taxon>
        <taxon>Cellvibrionales</taxon>
        <taxon>Cellvibrionaceae</taxon>
        <taxon>Cellvibrio</taxon>
    </lineage>
</organism>
<keyword evidence="3 6" id="KW-0540">Nuclease</keyword>
<dbReference type="InterPro" id="IPR010997">
    <property type="entry name" value="HRDC-like_sf"/>
</dbReference>
<dbReference type="InterPro" id="IPR044876">
    <property type="entry name" value="HRDC_dom_sf"/>
</dbReference>
<keyword evidence="1 6" id="KW-0963">Cytoplasm</keyword>
<evidence type="ECO:0000256" key="1">
    <source>
        <dbReference type="ARBA" id="ARBA00022490"/>
    </source>
</evidence>
<dbReference type="SMART" id="SM00474">
    <property type="entry name" value="35EXOc"/>
    <property type="match status" value="1"/>
</dbReference>
<keyword evidence="4 6" id="KW-0378">Hydrolase</keyword>
<dbReference type="Pfam" id="PF00570">
    <property type="entry name" value="HRDC"/>
    <property type="match status" value="1"/>
</dbReference>
<dbReference type="InterPro" id="IPR036397">
    <property type="entry name" value="RNaseH_sf"/>
</dbReference>
<feature type="domain" description="HRDC" evidence="7">
    <location>
        <begin position="214"/>
        <end position="294"/>
    </location>
</feature>
<dbReference type="HAMAP" id="MF_01899">
    <property type="entry name" value="RNase_D"/>
    <property type="match status" value="1"/>
</dbReference>
<dbReference type="SUPFAM" id="SSF47819">
    <property type="entry name" value="HRDC-like"/>
    <property type="match status" value="2"/>
</dbReference>
<proteinExistence type="inferred from homology"/>
<dbReference type="InterPro" id="IPR051086">
    <property type="entry name" value="RNase_D-like"/>
</dbReference>
<dbReference type="Gene3D" id="1.10.150.80">
    <property type="entry name" value="HRDC domain"/>
    <property type="match status" value="2"/>
</dbReference>
<evidence type="ECO:0000256" key="4">
    <source>
        <dbReference type="ARBA" id="ARBA00022801"/>
    </source>
</evidence>
<protein>
    <recommendedName>
        <fullName evidence="6">Ribonuclease D</fullName>
        <shortName evidence="6">RNase D</shortName>
        <ecNumber evidence="6">3.1.13.5</ecNumber>
    </recommendedName>
</protein>
<dbReference type="InterPro" id="IPR002562">
    <property type="entry name" value="3'-5'_exonuclease_dom"/>
</dbReference>
<dbReference type="EMBL" id="BMYZ01000001">
    <property type="protein sequence ID" value="GGY65537.1"/>
    <property type="molecule type" value="Genomic_DNA"/>
</dbReference>
<comment type="caution">
    <text evidence="8">The sequence shown here is derived from an EMBL/GenBank/DDBJ whole genome shotgun (WGS) entry which is preliminary data.</text>
</comment>
<comment type="cofactor">
    <cofactor evidence="6">
        <name>a divalent metal cation</name>
        <dbReference type="ChEBI" id="CHEBI:60240"/>
    </cofactor>
</comment>
<dbReference type="Proteomes" id="UP000619761">
    <property type="component" value="Unassembled WGS sequence"/>
</dbReference>
<dbReference type="InterPro" id="IPR006292">
    <property type="entry name" value="RNase_D"/>
</dbReference>